<feature type="transmembrane region" description="Helical" evidence="2">
    <location>
        <begin position="108"/>
        <end position="127"/>
    </location>
</feature>
<dbReference type="RefSeq" id="WP_196195133.1">
    <property type="nucleotide sequence ID" value="NZ_JADPRT010000007.1"/>
</dbReference>
<feature type="transmembrane region" description="Helical" evidence="2">
    <location>
        <begin position="348"/>
        <end position="369"/>
    </location>
</feature>
<organism evidence="3 4">
    <name type="scientific">Streptacidiphilus fuscans</name>
    <dbReference type="NCBI Taxonomy" id="2789292"/>
    <lineage>
        <taxon>Bacteria</taxon>
        <taxon>Bacillati</taxon>
        <taxon>Actinomycetota</taxon>
        <taxon>Actinomycetes</taxon>
        <taxon>Kitasatosporales</taxon>
        <taxon>Streptomycetaceae</taxon>
        <taxon>Streptacidiphilus</taxon>
    </lineage>
</organism>
<dbReference type="AlphaFoldDB" id="A0A931FF62"/>
<feature type="transmembrane region" description="Helical" evidence="2">
    <location>
        <begin position="216"/>
        <end position="234"/>
    </location>
</feature>
<feature type="transmembrane region" description="Helical" evidence="2">
    <location>
        <begin position="67"/>
        <end position="87"/>
    </location>
</feature>
<dbReference type="Proteomes" id="UP000657385">
    <property type="component" value="Unassembled WGS sequence"/>
</dbReference>
<keyword evidence="2" id="KW-0812">Transmembrane</keyword>
<evidence type="ECO:0000256" key="2">
    <source>
        <dbReference type="SAM" id="Phobius"/>
    </source>
</evidence>
<comment type="caution">
    <text evidence="3">The sequence shown here is derived from an EMBL/GenBank/DDBJ whole genome shotgun (WGS) entry which is preliminary data.</text>
</comment>
<proteinExistence type="predicted"/>
<protein>
    <submittedName>
        <fullName evidence="3">Uncharacterized protein</fullName>
    </submittedName>
</protein>
<evidence type="ECO:0000313" key="4">
    <source>
        <dbReference type="Proteomes" id="UP000657385"/>
    </source>
</evidence>
<feature type="transmembrane region" description="Helical" evidence="2">
    <location>
        <begin position="246"/>
        <end position="269"/>
    </location>
</feature>
<evidence type="ECO:0000313" key="3">
    <source>
        <dbReference type="EMBL" id="MBF9069950.1"/>
    </source>
</evidence>
<reference evidence="3" key="1">
    <citation type="submission" date="2020-11" db="EMBL/GenBank/DDBJ databases">
        <title>Isolation and identification of active actinomycetes.</title>
        <authorList>
            <person name="Yu B."/>
        </authorList>
    </citation>
    <scope>NUCLEOTIDE SEQUENCE</scope>
    <source>
        <strain evidence="3">NEAU-YB345</strain>
    </source>
</reference>
<feature type="transmembrane region" description="Helical" evidence="2">
    <location>
        <begin position="139"/>
        <end position="162"/>
    </location>
</feature>
<evidence type="ECO:0000256" key="1">
    <source>
        <dbReference type="SAM" id="MobiDB-lite"/>
    </source>
</evidence>
<accession>A0A931FF62</accession>
<keyword evidence="4" id="KW-1185">Reference proteome</keyword>
<feature type="region of interest" description="Disordered" evidence="1">
    <location>
        <begin position="280"/>
        <end position="304"/>
    </location>
</feature>
<keyword evidence="2" id="KW-1133">Transmembrane helix</keyword>
<keyword evidence="2" id="KW-0472">Membrane</keyword>
<dbReference type="EMBL" id="JADPRT010000007">
    <property type="protein sequence ID" value="MBF9069950.1"/>
    <property type="molecule type" value="Genomic_DNA"/>
</dbReference>
<feature type="transmembrane region" description="Helical" evidence="2">
    <location>
        <begin position="28"/>
        <end position="47"/>
    </location>
</feature>
<gene>
    <name evidence="3" type="ORF">I2501_18160</name>
</gene>
<sequence>MSNDEIAPEPRERFLTADHDSRRSTLRALWVALATAVTFTAFGYVTAHVHSVRAGSPWQDDPYDVGVSFTLFLVPALVVLTAVRALLYRRGEPQPVYRAEQLLRAAGLSVLLVGATALLDWAAVALRADRARWDQGTPWMIAALALLTAGTVAAFVLLWHALRRLPAQGRRRPDGDWLGDLAVLALRLASHLPDTGVQLAARLLSDAVIDWIRRHVVALAAAASLAAGLAQSAAQAIGEGWTSPLLFVLSVGVAGGGYFAFCMCCNAVLRIAVPQATRADHGANSGPESAPGGGTSVVTKRGSRASKSRAVRHAAVAASFAMPVALALHGVLWPLVGQSGQVDSAAKAAAIVFTSAAAAGVVAFGTSFARS</sequence>
<feature type="transmembrane region" description="Helical" evidence="2">
    <location>
        <begin position="314"/>
        <end position="336"/>
    </location>
</feature>
<name>A0A931FF62_9ACTN</name>